<evidence type="ECO:0000313" key="3">
    <source>
        <dbReference type="EMBL" id="KAH0544566.1"/>
    </source>
</evidence>
<proteinExistence type="predicted"/>
<dbReference type="Proteomes" id="UP000698800">
    <property type="component" value="Unassembled WGS sequence"/>
</dbReference>
<feature type="region of interest" description="Disordered" evidence="1">
    <location>
        <begin position="69"/>
        <end position="95"/>
    </location>
</feature>
<accession>A0A9P8IDS2</accession>
<organism evidence="3 4">
    <name type="scientific">Glutinoglossum americanum</name>
    <dbReference type="NCBI Taxonomy" id="1670608"/>
    <lineage>
        <taxon>Eukaryota</taxon>
        <taxon>Fungi</taxon>
        <taxon>Dikarya</taxon>
        <taxon>Ascomycota</taxon>
        <taxon>Pezizomycotina</taxon>
        <taxon>Geoglossomycetes</taxon>
        <taxon>Geoglossales</taxon>
        <taxon>Geoglossaceae</taxon>
        <taxon>Glutinoglossum</taxon>
    </lineage>
</organism>
<protein>
    <recommendedName>
        <fullName evidence="2">DUF7896 domain-containing protein</fullName>
    </recommendedName>
</protein>
<sequence length="130" mass="14417">MNRHMAVRKAWITVDISEAGNAAPSSVAGEMSTLGLPKKPLASCKSCCSGKEYGSYYNTAAHLRRVHFNPQVQRKAGQPTKGIRRCGGNDSKEPPMETLRRWMREIEVVNHGMVKEAAQEDYPMEAPQNS</sequence>
<gene>
    <name evidence="3" type="ORF">FGG08_001338</name>
</gene>
<dbReference type="PANTHER" id="PTHR42031">
    <property type="entry name" value="KEY LIME PATHOGENICITY PROTEIN"/>
    <property type="match status" value="1"/>
</dbReference>
<dbReference type="EMBL" id="JAGHQL010000017">
    <property type="protein sequence ID" value="KAH0544566.1"/>
    <property type="molecule type" value="Genomic_DNA"/>
</dbReference>
<evidence type="ECO:0000313" key="4">
    <source>
        <dbReference type="Proteomes" id="UP000698800"/>
    </source>
</evidence>
<dbReference type="PANTHER" id="PTHR42031:SF1">
    <property type="entry name" value="KEY LIME PATHOGENICITY PROTEIN"/>
    <property type="match status" value="1"/>
</dbReference>
<dbReference type="Pfam" id="PF25438">
    <property type="entry name" value="DUF7896"/>
    <property type="match status" value="1"/>
</dbReference>
<dbReference type="InterPro" id="IPR057218">
    <property type="entry name" value="DUF7896"/>
</dbReference>
<name>A0A9P8IDS2_9PEZI</name>
<reference evidence="3" key="1">
    <citation type="submission" date="2021-03" db="EMBL/GenBank/DDBJ databases">
        <title>Comparative genomics and phylogenomic investigation of the class Geoglossomycetes provide insights into ecological specialization and systematics.</title>
        <authorList>
            <person name="Melie T."/>
            <person name="Pirro S."/>
            <person name="Miller A.N."/>
            <person name="Quandt A."/>
        </authorList>
    </citation>
    <scope>NUCLEOTIDE SEQUENCE</scope>
    <source>
        <strain evidence="3">GBOQ0MN5Z8</strain>
    </source>
</reference>
<feature type="domain" description="DUF7896" evidence="2">
    <location>
        <begin position="8"/>
        <end position="106"/>
    </location>
</feature>
<evidence type="ECO:0000259" key="2">
    <source>
        <dbReference type="Pfam" id="PF25438"/>
    </source>
</evidence>
<dbReference type="AlphaFoldDB" id="A0A9P8IDS2"/>
<comment type="caution">
    <text evidence="3">The sequence shown here is derived from an EMBL/GenBank/DDBJ whole genome shotgun (WGS) entry which is preliminary data.</text>
</comment>
<dbReference type="OrthoDB" id="5377599at2759"/>
<keyword evidence="4" id="KW-1185">Reference proteome</keyword>
<evidence type="ECO:0000256" key="1">
    <source>
        <dbReference type="SAM" id="MobiDB-lite"/>
    </source>
</evidence>